<accession>A0ABZ0WAD3</accession>
<evidence type="ECO:0000313" key="3">
    <source>
        <dbReference type="Proteomes" id="UP001325680"/>
    </source>
</evidence>
<protein>
    <submittedName>
        <fullName evidence="2">DUF481 domain-containing protein</fullName>
    </submittedName>
</protein>
<dbReference type="Pfam" id="PF04338">
    <property type="entry name" value="DUF481"/>
    <property type="match status" value="1"/>
</dbReference>
<feature type="chain" id="PRO_5046802488" evidence="1">
    <location>
        <begin position="20"/>
        <end position="243"/>
    </location>
</feature>
<proteinExistence type="predicted"/>
<dbReference type="EMBL" id="CP139960">
    <property type="protein sequence ID" value="WQD40146.1"/>
    <property type="molecule type" value="Genomic_DNA"/>
</dbReference>
<dbReference type="InterPro" id="IPR007433">
    <property type="entry name" value="DUF481"/>
</dbReference>
<dbReference type="RefSeq" id="WP_162817761.1">
    <property type="nucleotide sequence ID" value="NZ_CP139960.1"/>
</dbReference>
<organism evidence="2 3">
    <name type="scientific">Niabella yanshanensis</name>
    <dbReference type="NCBI Taxonomy" id="577386"/>
    <lineage>
        <taxon>Bacteria</taxon>
        <taxon>Pseudomonadati</taxon>
        <taxon>Bacteroidota</taxon>
        <taxon>Chitinophagia</taxon>
        <taxon>Chitinophagales</taxon>
        <taxon>Chitinophagaceae</taxon>
        <taxon>Niabella</taxon>
    </lineage>
</organism>
<gene>
    <name evidence="2" type="ORF">U0035_08320</name>
</gene>
<feature type="signal peptide" evidence="1">
    <location>
        <begin position="1"/>
        <end position="19"/>
    </location>
</feature>
<evidence type="ECO:0000256" key="1">
    <source>
        <dbReference type="SAM" id="SignalP"/>
    </source>
</evidence>
<name>A0ABZ0WAD3_9BACT</name>
<evidence type="ECO:0000313" key="2">
    <source>
        <dbReference type="EMBL" id="WQD40146.1"/>
    </source>
</evidence>
<reference evidence="2 3" key="1">
    <citation type="submission" date="2023-12" db="EMBL/GenBank/DDBJ databases">
        <title>Genome sequencing and assembly of bacterial species from a model synthetic community.</title>
        <authorList>
            <person name="Hogle S.L."/>
        </authorList>
    </citation>
    <scope>NUCLEOTIDE SEQUENCE [LARGE SCALE GENOMIC DNA]</scope>
    <source>
        <strain evidence="2 3">HAMBI_3031</strain>
    </source>
</reference>
<dbReference type="Proteomes" id="UP001325680">
    <property type="component" value="Chromosome"/>
</dbReference>
<sequence length="243" mass="28240">MKKLYILFIVIAIQFKLQAQFTDSTTRLVKLTSGGSINKTKDGSNYLFNNNAQFNVRKRRTVLNSSASWIYGMNPEKLTNNDFTLSSNVNLYRHFTDFYYWGLVNYTTSYSLNIKAQGQAGIGIAYNFINKPNLWLNVSNGMIGETSRIIQGDTAVINYQTIRNSLRVQFMFKLGDRLTFRTGNFFQPSLEYISDHIISSDTEFTYQLWKGLNLNTRLLYNKISRTEKENLIFTYGFGYQKYF</sequence>
<keyword evidence="1" id="KW-0732">Signal</keyword>
<keyword evidence="3" id="KW-1185">Reference proteome</keyword>